<comment type="function">
    <text evidence="1 7">Probably involved in the control of the structural glucose backbone of osmoregulated periplasmic glucans (OPGs).</text>
</comment>
<evidence type="ECO:0000256" key="1">
    <source>
        <dbReference type="ARBA" id="ARBA00003985"/>
    </source>
</evidence>
<dbReference type="Gene3D" id="2.70.98.10">
    <property type="match status" value="1"/>
</dbReference>
<dbReference type="GO" id="GO:0030288">
    <property type="term" value="C:outer membrane-bounded periplasmic space"/>
    <property type="evidence" value="ECO:0007669"/>
    <property type="project" value="TreeGrafter"/>
</dbReference>
<accession>A0A0P9M8J0</accession>
<evidence type="ECO:0000256" key="6">
    <source>
        <dbReference type="ARBA" id="ARBA00022764"/>
    </source>
</evidence>
<dbReference type="InterPro" id="IPR011013">
    <property type="entry name" value="Gal_mutarotase_sf_dom"/>
</dbReference>
<gene>
    <name evidence="7" type="primary">opgD</name>
    <name evidence="9" type="ORF">ALQ65_04460</name>
</gene>
<feature type="domain" description="Glucan biosynthesis periplasmic MdoG C-terminal" evidence="8">
    <location>
        <begin position="87"/>
        <end position="574"/>
    </location>
</feature>
<keyword evidence="6 7" id="KW-0574">Periplasm</keyword>
<dbReference type="GO" id="GO:0003824">
    <property type="term" value="F:catalytic activity"/>
    <property type="evidence" value="ECO:0007669"/>
    <property type="project" value="InterPro"/>
</dbReference>
<dbReference type="InterPro" id="IPR014438">
    <property type="entry name" value="Glucan_biosyn_MdoG/MdoD"/>
</dbReference>
<dbReference type="SUPFAM" id="SSF74650">
    <property type="entry name" value="Galactose mutarotase-like"/>
    <property type="match status" value="1"/>
</dbReference>
<dbReference type="InterPro" id="IPR013783">
    <property type="entry name" value="Ig-like_fold"/>
</dbReference>
<dbReference type="PANTHER" id="PTHR30504">
    <property type="entry name" value="GLUCANS BIOSYNTHESIS PROTEIN"/>
    <property type="match status" value="1"/>
</dbReference>
<evidence type="ECO:0000256" key="2">
    <source>
        <dbReference type="ARBA" id="ARBA00004418"/>
    </source>
</evidence>
<dbReference type="UniPathway" id="UPA00637"/>
<sequence>MAFFFGRFPNRISSLLSVVGSLRSARSRWRAIFCAGRTELLRGFTLMNRRNLLKASMALAAYSSVSASGLFAARALAAAADGEIEHFDFAELQAHAKKLASKGYVSNKQVLPPVLANMTPQQFNAIRYDPNHSLWKDVNGQLDVHFFHVGMGFKTPVRMYSVDPQNKQAREVHFRHDLFNYENSGIDKNLVKGDLGFAGFKLFKAPEIAINDVVSFLGASYFRAVDSNKQYGLSARGLAIDSYAKRQEEFPDFTKFWFETPDKNATRFVVYALLDSPSATGAYRFDIDCQAGQVVMEIDAHVNARTDIQQLGISPMTSMFSCGTHERRMCDTIHPQIHDSDRLSMWRGNGEWICRPLNNPVKPQFSAFSDKDPKGFGLVQSDHEFSSYQDTVVWYSRRPSLWVEPITAWGEGEVSLLELPTTGETMDNIVVFWTPKTPVKAGDSMNYGYRLFWSPLPPVSTPLAQVHATRSGMGGFLEGWAPGEHYPKTWARRFAVDFHGGGLDRLPEGTGIEPIVTVTHGKVQDFNILVLPDIKGYRITFDWVPDSDSVEPVEMRMFIRTGDRTLSETWLYQYFPPAPDRRKYP</sequence>
<evidence type="ECO:0000256" key="4">
    <source>
        <dbReference type="ARBA" id="ARBA00009284"/>
    </source>
</evidence>
<dbReference type="PANTHER" id="PTHR30504:SF3">
    <property type="entry name" value="GLUCANS BIOSYNTHESIS PROTEIN D"/>
    <property type="match status" value="1"/>
</dbReference>
<comment type="pathway">
    <text evidence="3 7">Glycan metabolism; osmoregulated periplasmic glucan (OPG) biosynthesis.</text>
</comment>
<reference evidence="9 10" key="1">
    <citation type="submission" date="2018-08" db="EMBL/GenBank/DDBJ databases">
        <title>Recombination of ecologically and evolutionarily significant loci maintains genetic cohesion in the Pseudomonas syringae species complex.</title>
        <authorList>
            <person name="Dillon M."/>
            <person name="Thakur S."/>
            <person name="Almeida R.N.D."/>
            <person name="Weir B.S."/>
            <person name="Guttman D.S."/>
        </authorList>
    </citation>
    <scope>NUCLEOTIDE SEQUENCE [LARGE SCALE GENOMIC DNA]</scope>
    <source>
        <strain evidence="9 10">ICMP 12341</strain>
    </source>
</reference>
<dbReference type="InterPro" id="IPR014756">
    <property type="entry name" value="Ig_E-set"/>
</dbReference>
<dbReference type="InterPro" id="IPR007444">
    <property type="entry name" value="Glucan_biosyn_MdoG_C"/>
</dbReference>
<dbReference type="GO" id="GO:0051274">
    <property type="term" value="P:beta-glucan biosynthetic process"/>
    <property type="evidence" value="ECO:0007669"/>
    <property type="project" value="TreeGrafter"/>
</dbReference>
<comment type="similarity">
    <text evidence="4 7">Belongs to the OpgD/OpgG family.</text>
</comment>
<dbReference type="AlphaFoldDB" id="A0A0P9M8J0"/>
<dbReference type="Pfam" id="PF04349">
    <property type="entry name" value="MdoG"/>
    <property type="match status" value="1"/>
</dbReference>
<evidence type="ECO:0000259" key="8">
    <source>
        <dbReference type="Pfam" id="PF04349"/>
    </source>
</evidence>
<dbReference type="PIRSF" id="PIRSF006281">
    <property type="entry name" value="MdoG"/>
    <property type="match status" value="1"/>
</dbReference>
<protein>
    <recommendedName>
        <fullName evidence="7">Glucans biosynthesis protein D</fullName>
    </recommendedName>
</protein>
<evidence type="ECO:0000313" key="10">
    <source>
        <dbReference type="Proteomes" id="UP000271468"/>
    </source>
</evidence>
<dbReference type="EMBL" id="RBOV01000083">
    <property type="protein sequence ID" value="RMN13765.1"/>
    <property type="molecule type" value="Genomic_DNA"/>
</dbReference>
<dbReference type="GO" id="GO:0030246">
    <property type="term" value="F:carbohydrate binding"/>
    <property type="evidence" value="ECO:0007669"/>
    <property type="project" value="InterPro"/>
</dbReference>
<dbReference type="InterPro" id="IPR023724">
    <property type="entry name" value="Glucan_biosyn_MdoD"/>
</dbReference>
<evidence type="ECO:0000256" key="3">
    <source>
        <dbReference type="ARBA" id="ARBA00005001"/>
    </source>
</evidence>
<dbReference type="Gene3D" id="2.60.40.10">
    <property type="entry name" value="Immunoglobulins"/>
    <property type="match status" value="1"/>
</dbReference>
<dbReference type="HAMAP" id="MF_01068">
    <property type="entry name" value="MdoD_OpgD"/>
    <property type="match status" value="1"/>
</dbReference>
<keyword evidence="5 7" id="KW-0732">Signal</keyword>
<dbReference type="SUPFAM" id="SSF81296">
    <property type="entry name" value="E set domains"/>
    <property type="match status" value="1"/>
</dbReference>
<organism evidence="9 10">
    <name type="scientific">Pseudomonas syringae pv. coriandricola</name>
    <dbReference type="NCBI Taxonomy" id="264453"/>
    <lineage>
        <taxon>Bacteria</taxon>
        <taxon>Pseudomonadati</taxon>
        <taxon>Pseudomonadota</taxon>
        <taxon>Gammaproteobacteria</taxon>
        <taxon>Pseudomonadales</taxon>
        <taxon>Pseudomonadaceae</taxon>
        <taxon>Pseudomonas</taxon>
    </lineage>
</organism>
<dbReference type="Proteomes" id="UP000271468">
    <property type="component" value="Unassembled WGS sequence"/>
</dbReference>
<comment type="subcellular location">
    <subcellularLocation>
        <location evidence="2 7">Periplasm</location>
    </subcellularLocation>
</comment>
<dbReference type="InterPro" id="IPR014718">
    <property type="entry name" value="GH-type_carb-bd"/>
</dbReference>
<comment type="caution">
    <text evidence="9">The sequence shown here is derived from an EMBL/GenBank/DDBJ whole genome shotgun (WGS) entry which is preliminary data.</text>
</comment>
<evidence type="ECO:0000313" key="9">
    <source>
        <dbReference type="EMBL" id="RMN13765.1"/>
    </source>
</evidence>
<proteinExistence type="inferred from homology"/>
<evidence type="ECO:0000256" key="5">
    <source>
        <dbReference type="ARBA" id="ARBA00022729"/>
    </source>
</evidence>
<name>A0A0P9M8J0_9PSED</name>
<evidence type="ECO:0000256" key="7">
    <source>
        <dbReference type="HAMAP-Rule" id="MF_01068"/>
    </source>
</evidence>